<organism evidence="1 2">
    <name type="scientific">Arachnia propionica</name>
    <dbReference type="NCBI Taxonomy" id="1750"/>
    <lineage>
        <taxon>Bacteria</taxon>
        <taxon>Bacillati</taxon>
        <taxon>Actinomycetota</taxon>
        <taxon>Actinomycetes</taxon>
        <taxon>Propionibacteriales</taxon>
        <taxon>Propionibacteriaceae</taxon>
        <taxon>Arachnia</taxon>
    </lineage>
</organism>
<accession>A0A3P1T5R1</accession>
<evidence type="ECO:0000313" key="2">
    <source>
        <dbReference type="Proteomes" id="UP000280819"/>
    </source>
</evidence>
<comment type="caution">
    <text evidence="1">The sequence shown here is derived from an EMBL/GenBank/DDBJ whole genome shotgun (WGS) entry which is preliminary data.</text>
</comment>
<dbReference type="RefSeq" id="WP_124844816.1">
    <property type="nucleotide sequence ID" value="NZ_RQZG01000009.1"/>
</dbReference>
<dbReference type="EMBL" id="RQZG01000009">
    <property type="protein sequence ID" value="RRD04664.1"/>
    <property type="molecule type" value="Genomic_DNA"/>
</dbReference>
<protein>
    <submittedName>
        <fullName evidence="1">Uncharacterized protein</fullName>
    </submittedName>
</protein>
<gene>
    <name evidence="1" type="ORF">EII34_08960</name>
</gene>
<dbReference type="Proteomes" id="UP000280819">
    <property type="component" value="Unassembled WGS sequence"/>
</dbReference>
<proteinExistence type="predicted"/>
<sequence length="670" mass="72664">MTHLMTTSGLRRHIAQLSRELPPDEVVEVFVEATRARVAAGLAPQAELGDVLRRLAASAGRDGEAAVQVLLREVLGLPGIGEASINFWRRHLDDLRILGRDEVVREMIAGIVPTQFTPEEWLEVLEASGVADDLRSGRIDATTWVTPLLERLFSRPHGSQHRFAEFLSGLEFPGHLRLVADAWHLDLDVLDALAAARAPFSSMGLTGRHAVADWAAREPRRPLDHLAASNWQQDFSDEEIEDCWPVIVAHDGARRLLRRWAEPQLREKPHPRELYWELSRLQPLSTRAGGVVVGEEVGRLADHLDGPALLVRALAQGMPGVRCVGQVGLEDAARLLELSPTTSWFLEEDQRIDASPEALDVAAAVVGRERAADAVEMAARINRLVVDGRAQLDGLTGSPGLGVAVRSDLAVWAFPPRHPTARPNTRERVLAAGEALASGRLPELDWWEPSLTLASVCPEVLLAVAAGPGRDVAEIQGAAALVEACLDAGLLTSRACAWTFPNEPPVAWKGDRVAGGLCVGTWQVDGEEQALVLARDGERPDRVAGRPVAEWRRTRVDDPHQVVAGFRRLLAEGPPSWQPSPVEELATATGLSREVAALILAGRVDGVVPEAVRDLLGLTEEEASRAVAEVAGVDRLLLIGLLSAGAIPGNPVVEGPNVASMIEFWQWHHR</sequence>
<reference evidence="1 2" key="1">
    <citation type="submission" date="2018-11" db="EMBL/GenBank/DDBJ databases">
        <title>Genomes From Bacteria Associated with the Canine Oral Cavity: a Test Case for Automated Genome-Based Taxonomic Assignment.</title>
        <authorList>
            <person name="Coil D.A."/>
            <person name="Jospin G."/>
            <person name="Darling A.E."/>
            <person name="Wallis C."/>
            <person name="Davis I.J."/>
            <person name="Harris S."/>
            <person name="Eisen J.A."/>
            <person name="Holcombe L.J."/>
            <person name="O'Flynn C."/>
        </authorList>
    </citation>
    <scope>NUCLEOTIDE SEQUENCE [LARGE SCALE GENOMIC DNA]</scope>
    <source>
        <strain evidence="1 2">OH887_COT-365</strain>
    </source>
</reference>
<evidence type="ECO:0000313" key="1">
    <source>
        <dbReference type="EMBL" id="RRD04664.1"/>
    </source>
</evidence>
<name>A0A3P1T5R1_9ACTN</name>
<dbReference type="OrthoDB" id="9803828at2"/>
<dbReference type="AlphaFoldDB" id="A0A3P1T5R1"/>